<gene>
    <name evidence="1" type="ORF">AAG570_002577</name>
</gene>
<dbReference type="EMBL" id="JBFDAA010000012">
    <property type="protein sequence ID" value="KAL1123499.1"/>
    <property type="molecule type" value="Genomic_DNA"/>
</dbReference>
<keyword evidence="2" id="KW-1185">Reference proteome</keyword>
<comment type="caution">
    <text evidence="1">The sequence shown here is derived from an EMBL/GenBank/DDBJ whole genome shotgun (WGS) entry which is preliminary data.</text>
</comment>
<sequence>MEDQRIPRQCAFTEEGEIEIDKGRVKKRSQEKELERRIVITVEGSSQELRVANKGGAFIKHACSWVGCGMQVAIAHPKYSVVLKLYSNMSCLVDQMFPASKSASNEDFSEFVYWREPIANVESLAELKAAATPVVTPTAPTPVSSPNGVAPVGGALASVPSAELPVKN</sequence>
<dbReference type="AlphaFoldDB" id="A0ABD0YA12"/>
<evidence type="ECO:0000313" key="1">
    <source>
        <dbReference type="EMBL" id="KAL1123499.1"/>
    </source>
</evidence>
<reference evidence="1 2" key="1">
    <citation type="submission" date="2024-07" db="EMBL/GenBank/DDBJ databases">
        <title>Chromosome-level genome assembly of the water stick insect Ranatra chinensis (Heteroptera: Nepidae).</title>
        <authorList>
            <person name="Liu X."/>
        </authorList>
    </citation>
    <scope>NUCLEOTIDE SEQUENCE [LARGE SCALE GENOMIC DNA]</scope>
    <source>
        <strain evidence="1">Cailab_2021Rc</strain>
        <tissue evidence="1">Muscle</tissue>
    </source>
</reference>
<proteinExistence type="predicted"/>
<name>A0ABD0YA12_9HEMI</name>
<organism evidence="1 2">
    <name type="scientific">Ranatra chinensis</name>
    <dbReference type="NCBI Taxonomy" id="642074"/>
    <lineage>
        <taxon>Eukaryota</taxon>
        <taxon>Metazoa</taxon>
        <taxon>Ecdysozoa</taxon>
        <taxon>Arthropoda</taxon>
        <taxon>Hexapoda</taxon>
        <taxon>Insecta</taxon>
        <taxon>Pterygota</taxon>
        <taxon>Neoptera</taxon>
        <taxon>Paraneoptera</taxon>
        <taxon>Hemiptera</taxon>
        <taxon>Heteroptera</taxon>
        <taxon>Panheteroptera</taxon>
        <taxon>Nepomorpha</taxon>
        <taxon>Nepidae</taxon>
        <taxon>Ranatrinae</taxon>
        <taxon>Ranatra</taxon>
    </lineage>
</organism>
<dbReference type="Proteomes" id="UP001558652">
    <property type="component" value="Unassembled WGS sequence"/>
</dbReference>
<accession>A0ABD0YA12</accession>
<evidence type="ECO:0000313" key="2">
    <source>
        <dbReference type="Proteomes" id="UP001558652"/>
    </source>
</evidence>
<protein>
    <submittedName>
        <fullName evidence="1">Uncharacterized protein</fullName>
    </submittedName>
</protein>